<reference evidence="2 4" key="1">
    <citation type="journal article" date="2018" name="Genome Biol. Evol.">
        <title>Multiple Roots of Fruiting Body Formation in Amoebozoa.</title>
        <authorList>
            <person name="Hillmann F."/>
            <person name="Forbes G."/>
            <person name="Novohradska S."/>
            <person name="Ferling I."/>
            <person name="Riege K."/>
            <person name="Groth M."/>
            <person name="Westermann M."/>
            <person name="Marz M."/>
            <person name="Spaller T."/>
            <person name="Winckler T."/>
            <person name="Schaap P."/>
            <person name="Glockner G."/>
        </authorList>
    </citation>
    <scope>NUCLEOTIDE SEQUENCE [LARGE SCALE GENOMIC DNA]</scope>
    <source>
        <strain evidence="2 4">Jena</strain>
    </source>
</reference>
<protein>
    <submittedName>
        <fullName evidence="2">Endonuclease/exonuclease/phosphatase domain-containing protein</fullName>
    </submittedName>
</protein>
<comment type="caution">
    <text evidence="2">The sequence shown here is derived from an EMBL/GenBank/DDBJ whole genome shotgun (WGS) entry which is preliminary data.</text>
</comment>
<evidence type="ECO:0000313" key="3">
    <source>
        <dbReference type="EMBL" id="PRP79442.1"/>
    </source>
</evidence>
<keyword evidence="4" id="KW-1185">Reference proteome</keyword>
<dbReference type="AlphaFoldDB" id="A0A2P6N216"/>
<dbReference type="EMBL" id="MDYQ01000184">
    <property type="protein sequence ID" value="PRP79442.1"/>
    <property type="molecule type" value="Genomic_DNA"/>
</dbReference>
<keyword evidence="2" id="KW-0540">Nuclease</keyword>
<dbReference type="SUPFAM" id="SSF56219">
    <property type="entry name" value="DNase I-like"/>
    <property type="match status" value="1"/>
</dbReference>
<keyword evidence="2" id="KW-0378">Hydrolase</keyword>
<keyword evidence="2" id="KW-0255">Endonuclease</keyword>
<dbReference type="Gene3D" id="3.60.10.10">
    <property type="entry name" value="Endonuclease/exonuclease/phosphatase"/>
    <property type="match status" value="1"/>
</dbReference>
<feature type="region of interest" description="Disordered" evidence="1">
    <location>
        <begin position="246"/>
        <end position="289"/>
    </location>
</feature>
<feature type="compositionally biased region" description="Polar residues" evidence="1">
    <location>
        <begin position="276"/>
        <end position="286"/>
    </location>
</feature>
<evidence type="ECO:0000313" key="2">
    <source>
        <dbReference type="EMBL" id="PRP77985.1"/>
    </source>
</evidence>
<evidence type="ECO:0000256" key="1">
    <source>
        <dbReference type="SAM" id="MobiDB-lite"/>
    </source>
</evidence>
<proteinExistence type="predicted"/>
<sequence>MIIDFFFNKQRPLGSPPIGDLDLMTQQLSITTLEAYLLKSDPKSSRDQLQRVRRIADFIKTQDVAVLQGVWGSNVTPLQDAVSETHTVPPFCAASTLISFLSYFLNIILFWWCKTGGLWFSYKKSFRQLWYSKHIFSTSIAARSVQAILIDINSQCSGKYLLIFNTQLDEDENVQAKQVQEIHKFISDTVSQLNSARRDGRLPGFDFARTGVLLTGDLAMDAGSPSYIKLKSLFVAKDFYSDVRDKKKEGEQVQKGQTKGKKKTSDEEETERVDTDSYTYDPSTNDLADGQPMRRDYIFGLDNYFGSTWHQQFMKLEATECLIHKTQKSHELSNHHAVTATLSFQ</sequence>
<evidence type="ECO:0000313" key="4">
    <source>
        <dbReference type="Proteomes" id="UP000241769"/>
    </source>
</evidence>
<gene>
    <name evidence="3" type="ORF">PROFUN_08203</name>
    <name evidence="2" type="ORF">PROFUN_14105</name>
</gene>
<organism evidence="2 4">
    <name type="scientific">Planoprotostelium fungivorum</name>
    <dbReference type="NCBI Taxonomy" id="1890364"/>
    <lineage>
        <taxon>Eukaryota</taxon>
        <taxon>Amoebozoa</taxon>
        <taxon>Evosea</taxon>
        <taxon>Variosea</taxon>
        <taxon>Cavosteliida</taxon>
        <taxon>Cavosteliaceae</taxon>
        <taxon>Planoprotostelium</taxon>
    </lineage>
</organism>
<dbReference type="Proteomes" id="UP000241769">
    <property type="component" value="Unassembled WGS sequence"/>
</dbReference>
<dbReference type="GO" id="GO:0004519">
    <property type="term" value="F:endonuclease activity"/>
    <property type="evidence" value="ECO:0007669"/>
    <property type="project" value="UniProtKB-KW"/>
</dbReference>
<accession>A0A2P6N216</accession>
<keyword evidence="2" id="KW-0269">Exonuclease</keyword>
<dbReference type="InterPro" id="IPR036691">
    <property type="entry name" value="Endo/exonu/phosph_ase_sf"/>
</dbReference>
<name>A0A2P6N216_9EUKA</name>
<dbReference type="OrthoDB" id="329500at2759"/>
<dbReference type="InParanoid" id="A0A2P6N216"/>
<dbReference type="EMBL" id="MDYQ01000248">
    <property type="protein sequence ID" value="PRP77985.1"/>
    <property type="molecule type" value="Genomic_DNA"/>
</dbReference>
<dbReference type="GO" id="GO:0004527">
    <property type="term" value="F:exonuclease activity"/>
    <property type="evidence" value="ECO:0007669"/>
    <property type="project" value="UniProtKB-KW"/>
</dbReference>